<feature type="signal peptide" evidence="1">
    <location>
        <begin position="1"/>
        <end position="19"/>
    </location>
</feature>
<evidence type="ECO:0000313" key="3">
    <source>
        <dbReference type="Proteomes" id="UP000236731"/>
    </source>
</evidence>
<accession>A0A1H5UB33</accession>
<evidence type="ECO:0008006" key="4">
    <source>
        <dbReference type="Google" id="ProtNLM"/>
    </source>
</evidence>
<keyword evidence="3" id="KW-1185">Reference proteome</keyword>
<gene>
    <name evidence="2" type="ORF">SAMN05421877_102235</name>
</gene>
<organism evidence="2 3">
    <name type="scientific">Sphingobacterium lactis</name>
    <dbReference type="NCBI Taxonomy" id="797291"/>
    <lineage>
        <taxon>Bacteria</taxon>
        <taxon>Pseudomonadati</taxon>
        <taxon>Bacteroidota</taxon>
        <taxon>Sphingobacteriia</taxon>
        <taxon>Sphingobacteriales</taxon>
        <taxon>Sphingobacteriaceae</taxon>
        <taxon>Sphingobacterium</taxon>
    </lineage>
</organism>
<keyword evidence="1" id="KW-0732">Signal</keyword>
<evidence type="ECO:0000313" key="2">
    <source>
        <dbReference type="EMBL" id="SEF72240.1"/>
    </source>
</evidence>
<sequence length="132" mass="15163">MKKLLGLSPILLLFACASTQTNTDKAPKIEGNWRWIETTGGFAGITKTPENSSDIKHLQITKDSVFAYDRGELQYAQAYKLTLAQSQLSNKTEWLLHEDPMRTFISRQDSVLVLKEDCFDCFTHKYVKMREK</sequence>
<dbReference type="EMBL" id="FNUT01000002">
    <property type="protein sequence ID" value="SEF72240.1"/>
    <property type="molecule type" value="Genomic_DNA"/>
</dbReference>
<name>A0A1H5UB33_9SPHI</name>
<dbReference type="RefSeq" id="WP_103905252.1">
    <property type="nucleotide sequence ID" value="NZ_CP049246.1"/>
</dbReference>
<dbReference type="OrthoDB" id="1118927at2"/>
<dbReference type="PROSITE" id="PS51257">
    <property type="entry name" value="PROKAR_LIPOPROTEIN"/>
    <property type="match status" value="1"/>
</dbReference>
<evidence type="ECO:0000256" key="1">
    <source>
        <dbReference type="SAM" id="SignalP"/>
    </source>
</evidence>
<reference evidence="3" key="1">
    <citation type="submission" date="2016-10" db="EMBL/GenBank/DDBJ databases">
        <authorList>
            <person name="Varghese N."/>
            <person name="Submissions S."/>
        </authorList>
    </citation>
    <scope>NUCLEOTIDE SEQUENCE [LARGE SCALE GENOMIC DNA]</scope>
    <source>
        <strain evidence="3">DSM 22361</strain>
    </source>
</reference>
<proteinExistence type="predicted"/>
<dbReference type="Proteomes" id="UP000236731">
    <property type="component" value="Unassembled WGS sequence"/>
</dbReference>
<dbReference type="AlphaFoldDB" id="A0A1H5UB33"/>
<protein>
    <recommendedName>
        <fullName evidence="4">Lipocalin-like domain-containing protein</fullName>
    </recommendedName>
</protein>
<feature type="chain" id="PRO_5009285926" description="Lipocalin-like domain-containing protein" evidence="1">
    <location>
        <begin position="20"/>
        <end position="132"/>
    </location>
</feature>